<reference evidence="3" key="2">
    <citation type="journal article" date="2018" name="Genome Res.">
        <title>The genomic architecture and molecular evolution of ant odorant receptors.</title>
        <authorList>
            <person name="McKenzie S.K."/>
            <person name="Kronauer D.J.C."/>
        </authorList>
    </citation>
    <scope>NUCLEOTIDE SEQUENCE [LARGE SCALE GENOMIC DNA]</scope>
    <source>
        <strain evidence="3">Clonal line C1</strain>
    </source>
</reference>
<accession>A0A026VUZ4</accession>
<dbReference type="EMBL" id="QOIP01000014">
    <property type="protein sequence ID" value="RLU14914.1"/>
    <property type="molecule type" value="Genomic_DNA"/>
</dbReference>
<dbReference type="OMA" id="MLCYNHC"/>
<feature type="signal peptide" evidence="1">
    <location>
        <begin position="1"/>
        <end position="19"/>
    </location>
</feature>
<evidence type="ECO:0000313" key="3">
    <source>
        <dbReference type="EMBL" id="RLU14914.1"/>
    </source>
</evidence>
<reference evidence="2 4" key="1">
    <citation type="journal article" date="2014" name="Curr. Biol.">
        <title>The genome of the clonal raider ant Cerapachys biroi.</title>
        <authorList>
            <person name="Oxley P.R."/>
            <person name="Ji L."/>
            <person name="Fetter-Pruneda I."/>
            <person name="McKenzie S.K."/>
            <person name="Li C."/>
            <person name="Hu H."/>
            <person name="Zhang G."/>
            <person name="Kronauer D.J."/>
        </authorList>
    </citation>
    <scope>NUCLEOTIDE SEQUENCE [LARGE SCALE GENOMIC DNA]</scope>
</reference>
<evidence type="ECO:0000313" key="2">
    <source>
        <dbReference type="EMBL" id="EZA46624.1"/>
    </source>
</evidence>
<dbReference type="EMBL" id="KK108821">
    <property type="protein sequence ID" value="EZA46624.1"/>
    <property type="molecule type" value="Genomic_DNA"/>
</dbReference>
<evidence type="ECO:0000256" key="1">
    <source>
        <dbReference type="SAM" id="SignalP"/>
    </source>
</evidence>
<gene>
    <name evidence="3" type="ORF">DMN91_012801</name>
    <name evidence="2" type="ORF">X777_04194</name>
</gene>
<name>A0A026VUZ4_OOCBI</name>
<protein>
    <submittedName>
        <fullName evidence="2">Uncharacterized protein</fullName>
    </submittedName>
</protein>
<reference evidence="3" key="3">
    <citation type="submission" date="2018-07" db="EMBL/GenBank/DDBJ databases">
        <authorList>
            <person name="Mckenzie S.K."/>
            <person name="Kronauer D.J.C."/>
        </authorList>
    </citation>
    <scope>NUCLEOTIDE SEQUENCE</scope>
    <source>
        <strain evidence="3">Clonal line C1</strain>
    </source>
</reference>
<dbReference type="OrthoDB" id="7611138at2759"/>
<evidence type="ECO:0000313" key="4">
    <source>
        <dbReference type="Proteomes" id="UP000053097"/>
    </source>
</evidence>
<organism evidence="2 4">
    <name type="scientific">Ooceraea biroi</name>
    <name type="common">Clonal raider ant</name>
    <name type="synonym">Cerapachys biroi</name>
    <dbReference type="NCBI Taxonomy" id="2015173"/>
    <lineage>
        <taxon>Eukaryota</taxon>
        <taxon>Metazoa</taxon>
        <taxon>Ecdysozoa</taxon>
        <taxon>Arthropoda</taxon>
        <taxon>Hexapoda</taxon>
        <taxon>Insecta</taxon>
        <taxon>Pterygota</taxon>
        <taxon>Neoptera</taxon>
        <taxon>Endopterygota</taxon>
        <taxon>Hymenoptera</taxon>
        <taxon>Apocrita</taxon>
        <taxon>Aculeata</taxon>
        <taxon>Formicoidea</taxon>
        <taxon>Formicidae</taxon>
        <taxon>Dorylinae</taxon>
        <taxon>Ooceraea</taxon>
    </lineage>
</organism>
<keyword evidence="4" id="KW-1185">Reference proteome</keyword>
<feature type="chain" id="PRO_5035982473" evidence="1">
    <location>
        <begin position="20"/>
        <end position="123"/>
    </location>
</feature>
<dbReference type="AlphaFoldDB" id="A0A026VUZ4"/>
<sequence>MRLLHVAIVLLSISGLSLAATIETTIGCNCWHCDDEEVIGLGEETTTHAWQAMYKEDSDDDGDRTICARNRAFNDRTFPSVCHMLCYNRCTRYRLVTVQENDVKKYVVVAYRPNYYKLRNGKC</sequence>
<keyword evidence="1" id="KW-0732">Signal</keyword>
<dbReference type="Proteomes" id="UP000053097">
    <property type="component" value="Unassembled WGS sequence"/>
</dbReference>
<dbReference type="Proteomes" id="UP000279307">
    <property type="component" value="Chromosome 14"/>
</dbReference>
<proteinExistence type="predicted"/>